<proteinExistence type="predicted"/>
<feature type="region of interest" description="Disordered" evidence="1">
    <location>
        <begin position="126"/>
        <end position="165"/>
    </location>
</feature>
<evidence type="ECO:0000313" key="3">
    <source>
        <dbReference type="EMBL" id="KAB2339501.1"/>
    </source>
</evidence>
<comment type="caution">
    <text evidence="3">The sequence shown here is derived from an EMBL/GenBank/DDBJ whole genome shotgun (WGS) entry which is preliminary data.</text>
</comment>
<evidence type="ECO:0000256" key="1">
    <source>
        <dbReference type="SAM" id="MobiDB-lite"/>
    </source>
</evidence>
<dbReference type="Proteomes" id="UP000468735">
    <property type="component" value="Unassembled WGS sequence"/>
</dbReference>
<feature type="signal peptide" evidence="2">
    <location>
        <begin position="1"/>
        <end position="24"/>
    </location>
</feature>
<accession>A0A6H9Y5Z4</accession>
<name>A0A6H9Y5Z4_9ACTN</name>
<keyword evidence="4" id="KW-1185">Reference proteome</keyword>
<reference evidence="3 4" key="1">
    <citation type="submission" date="2019-09" db="EMBL/GenBank/DDBJ databases">
        <title>Actinomadura physcomitrii sp. nov., a novel actinomycete isolated from moss [Physcomitrium sphaericum (Ludw) Fuernr].</title>
        <authorList>
            <person name="Zhuang X."/>
            <person name="Liu C."/>
        </authorList>
    </citation>
    <scope>NUCLEOTIDE SEQUENCE [LARGE SCALE GENOMIC DNA]</scope>
    <source>
        <strain evidence="3 4">HMC1</strain>
    </source>
</reference>
<organism evidence="3 4">
    <name type="scientific">Actinomadura rudentiformis</name>
    <dbReference type="NCBI Taxonomy" id="359158"/>
    <lineage>
        <taxon>Bacteria</taxon>
        <taxon>Bacillati</taxon>
        <taxon>Actinomycetota</taxon>
        <taxon>Actinomycetes</taxon>
        <taxon>Streptosporangiales</taxon>
        <taxon>Thermomonosporaceae</taxon>
        <taxon>Actinomadura</taxon>
    </lineage>
</organism>
<evidence type="ECO:0000256" key="2">
    <source>
        <dbReference type="SAM" id="SignalP"/>
    </source>
</evidence>
<evidence type="ECO:0008006" key="5">
    <source>
        <dbReference type="Google" id="ProtNLM"/>
    </source>
</evidence>
<evidence type="ECO:0000313" key="4">
    <source>
        <dbReference type="Proteomes" id="UP000468735"/>
    </source>
</evidence>
<protein>
    <recommendedName>
        <fullName evidence="5">Ig-like domain repeat protein</fullName>
    </recommendedName>
</protein>
<dbReference type="EMBL" id="WBMT01000035">
    <property type="protein sequence ID" value="KAB2339501.1"/>
    <property type="molecule type" value="Genomic_DNA"/>
</dbReference>
<feature type="chain" id="PRO_5026110615" description="Ig-like domain repeat protein" evidence="2">
    <location>
        <begin position="25"/>
        <end position="165"/>
    </location>
</feature>
<dbReference type="RefSeq" id="WP_151570908.1">
    <property type="nucleotide sequence ID" value="NZ_WBMT01000035.1"/>
</dbReference>
<keyword evidence="2" id="KW-0732">Signal</keyword>
<gene>
    <name evidence="3" type="ORF">F8566_48010</name>
</gene>
<sequence length="165" mass="17129">MHRTSLLVAAAGMALAWMAGPAHADGPTLPGNARPTVVTVSPSKVKPGDTVRVKVRCMTHVGGKAVLKVSSPAFPEATAVREHKTFTPRLDPSIKAGSYTVRAACKAPGAFVKKAPYADDARFTVVAPPAPPAPEKEPVTSRTKQTRKVPAGAAATGFGEVLGRR</sequence>
<dbReference type="AlphaFoldDB" id="A0A6H9Y5Z4"/>